<organism evidence="9 10">
    <name type="scientific">Dioszegia hungarica</name>
    <dbReference type="NCBI Taxonomy" id="4972"/>
    <lineage>
        <taxon>Eukaryota</taxon>
        <taxon>Fungi</taxon>
        <taxon>Dikarya</taxon>
        <taxon>Basidiomycota</taxon>
        <taxon>Agaricomycotina</taxon>
        <taxon>Tremellomycetes</taxon>
        <taxon>Tremellales</taxon>
        <taxon>Bulleribasidiaceae</taxon>
        <taxon>Dioszegia</taxon>
    </lineage>
</organism>
<comment type="caution">
    <text evidence="9">The sequence shown here is derived from an EMBL/GenBank/DDBJ whole genome shotgun (WGS) entry which is preliminary data.</text>
</comment>
<dbReference type="PANTHER" id="PTHR43123">
    <property type="entry name" value="POLYSACCHARIDE DEACETYLASE-RELATED"/>
    <property type="match status" value="1"/>
</dbReference>
<dbReference type="GeneID" id="77729396"/>
<gene>
    <name evidence="9" type="ORF">MKK02DRAFT_38622</name>
</gene>
<dbReference type="Pfam" id="PF01522">
    <property type="entry name" value="Polysacc_deac_1"/>
    <property type="match status" value="1"/>
</dbReference>
<evidence type="ECO:0000256" key="4">
    <source>
        <dbReference type="ARBA" id="ARBA00023136"/>
    </source>
</evidence>
<dbReference type="Gene3D" id="3.20.20.370">
    <property type="entry name" value="Glycoside hydrolase/deacetylase"/>
    <property type="match status" value="1"/>
</dbReference>
<keyword evidence="10" id="KW-1185">Reference proteome</keyword>
<dbReference type="PANTHER" id="PTHR43123:SF1">
    <property type="entry name" value="POLYSACCHARIDE DEACETYLASE-RELATED"/>
    <property type="match status" value="1"/>
</dbReference>
<evidence type="ECO:0000313" key="9">
    <source>
        <dbReference type="EMBL" id="KAI9633952.1"/>
    </source>
</evidence>
<dbReference type="InterPro" id="IPR002509">
    <property type="entry name" value="NODB_dom"/>
</dbReference>
<evidence type="ECO:0000256" key="3">
    <source>
        <dbReference type="ARBA" id="ARBA00022622"/>
    </source>
</evidence>
<evidence type="ECO:0000256" key="1">
    <source>
        <dbReference type="ARBA" id="ARBA00004609"/>
    </source>
</evidence>
<keyword evidence="3" id="KW-0336">GPI-anchor</keyword>
<dbReference type="GO" id="GO:0016810">
    <property type="term" value="F:hydrolase activity, acting on carbon-nitrogen (but not peptide) bonds"/>
    <property type="evidence" value="ECO:0007669"/>
    <property type="project" value="InterPro"/>
</dbReference>
<name>A0AA38H5G0_9TREE</name>
<keyword evidence="6" id="KW-0449">Lipoprotein</keyword>
<dbReference type="SUPFAM" id="SSF88713">
    <property type="entry name" value="Glycoside hydrolase/deacetylase"/>
    <property type="match status" value="1"/>
</dbReference>
<keyword evidence="2" id="KW-1003">Cell membrane</keyword>
<dbReference type="GO" id="GO:0071555">
    <property type="term" value="P:cell wall organization"/>
    <property type="evidence" value="ECO:0007669"/>
    <property type="project" value="UniProtKB-KW"/>
</dbReference>
<evidence type="ECO:0000256" key="7">
    <source>
        <dbReference type="ARBA" id="ARBA00023316"/>
    </source>
</evidence>
<dbReference type="RefSeq" id="XP_052943729.1">
    <property type="nucleotide sequence ID" value="XM_053090191.1"/>
</dbReference>
<reference evidence="9" key="1">
    <citation type="journal article" date="2022" name="G3 (Bethesda)">
        <title>High quality genome of the basidiomycete yeast Dioszegia hungarica PDD-24b-2 isolated from cloud water.</title>
        <authorList>
            <person name="Jarrige D."/>
            <person name="Haridas S."/>
            <person name="Bleykasten-Grosshans C."/>
            <person name="Joly M."/>
            <person name="Nadalig T."/>
            <person name="Sancelme M."/>
            <person name="Vuilleumier S."/>
            <person name="Grigoriev I.V."/>
            <person name="Amato P."/>
            <person name="Bringel F."/>
        </authorList>
    </citation>
    <scope>NUCLEOTIDE SEQUENCE</scope>
    <source>
        <strain evidence="9">PDD-24b-2</strain>
    </source>
</reference>
<feature type="domain" description="NodB homology" evidence="8">
    <location>
        <begin position="89"/>
        <end position="310"/>
    </location>
</feature>
<dbReference type="InterPro" id="IPR011330">
    <property type="entry name" value="Glyco_hydro/deAcase_b/a-brl"/>
</dbReference>
<keyword evidence="7" id="KW-0961">Cell wall biogenesis/degradation</keyword>
<dbReference type="EMBL" id="JAKWFO010000008">
    <property type="protein sequence ID" value="KAI9633952.1"/>
    <property type="molecule type" value="Genomic_DNA"/>
</dbReference>
<keyword evidence="4" id="KW-0472">Membrane</keyword>
<dbReference type="Proteomes" id="UP001164286">
    <property type="component" value="Unassembled WGS sequence"/>
</dbReference>
<evidence type="ECO:0000259" key="8">
    <source>
        <dbReference type="PROSITE" id="PS51677"/>
    </source>
</evidence>
<dbReference type="GO" id="GO:0005886">
    <property type="term" value="C:plasma membrane"/>
    <property type="evidence" value="ECO:0007669"/>
    <property type="project" value="UniProtKB-SubCell"/>
</dbReference>
<dbReference type="GO" id="GO:0005975">
    <property type="term" value="P:carbohydrate metabolic process"/>
    <property type="evidence" value="ECO:0007669"/>
    <property type="project" value="InterPro"/>
</dbReference>
<proteinExistence type="predicted"/>
<dbReference type="PROSITE" id="PS51677">
    <property type="entry name" value="NODB"/>
    <property type="match status" value="1"/>
</dbReference>
<keyword evidence="5" id="KW-0325">Glycoprotein</keyword>
<accession>A0AA38H5G0</accession>
<dbReference type="GO" id="GO:0098552">
    <property type="term" value="C:side of membrane"/>
    <property type="evidence" value="ECO:0007669"/>
    <property type="project" value="UniProtKB-KW"/>
</dbReference>
<dbReference type="AlphaFoldDB" id="A0AA38H5G0"/>
<evidence type="ECO:0000256" key="6">
    <source>
        <dbReference type="ARBA" id="ARBA00023288"/>
    </source>
</evidence>
<evidence type="ECO:0000256" key="2">
    <source>
        <dbReference type="ARBA" id="ARBA00022475"/>
    </source>
</evidence>
<comment type="subcellular location">
    <subcellularLocation>
        <location evidence="1">Cell membrane</location>
        <topology evidence="1">Lipid-anchor</topology>
        <topology evidence="1">GPI-anchor</topology>
    </subcellularLocation>
</comment>
<protein>
    <submittedName>
        <fullName evidence="9">Chitin deacetylase</fullName>
    </submittedName>
</protein>
<sequence>MVQADQYTGGETGTWSVDELTHSLPRDFLGYGRDVPEFKLPGGKKLAVNFVINYEEGGEHSLAHGDSEGEAMLQEIGTGKTPYVGQRDTPMETSFEYGSRVGIWRLLNLFEKHSMKVTMYAVGLALEQNLVATKAMLTGGHEIASHCWSEKMSAGEEEWHIRKGIDSYIATTGKAPVGWYYGRPSPRSRALIAKIYEEKGLELLYVSDDYSDDLPHWRPSPANGKGLLHVPYSYANNDFKFFIAPGFGSTKAYEEHIMGAVETLLDEGKDGKPKMMTIALHARLIGQPGRFQAIKHIVESLSQNPDVWVATREEIARQWAGQYPDPYAGKTNGTK</sequence>
<evidence type="ECO:0000313" key="10">
    <source>
        <dbReference type="Proteomes" id="UP001164286"/>
    </source>
</evidence>
<evidence type="ECO:0000256" key="5">
    <source>
        <dbReference type="ARBA" id="ARBA00023180"/>
    </source>
</evidence>